<protein>
    <recommendedName>
        <fullName evidence="3">Methyltransferase</fullName>
    </recommendedName>
</protein>
<evidence type="ECO:0000313" key="1">
    <source>
        <dbReference type="EMBL" id="MDQ2103968.1"/>
    </source>
</evidence>
<evidence type="ECO:0000313" key="2">
    <source>
        <dbReference type="Proteomes" id="UP001227317"/>
    </source>
</evidence>
<accession>A0ABU0WIB9</accession>
<keyword evidence="2" id="KW-1185">Reference proteome</keyword>
<organism evidence="1 2">
    <name type="scientific">Azospirillum isscasi</name>
    <dbReference type="NCBI Taxonomy" id="3053926"/>
    <lineage>
        <taxon>Bacteria</taxon>
        <taxon>Pseudomonadati</taxon>
        <taxon>Pseudomonadota</taxon>
        <taxon>Alphaproteobacteria</taxon>
        <taxon>Rhodospirillales</taxon>
        <taxon>Azospirillaceae</taxon>
        <taxon>Azospirillum</taxon>
    </lineage>
</organism>
<proteinExistence type="predicted"/>
<dbReference type="RefSeq" id="WP_306707373.1">
    <property type="nucleotide sequence ID" value="NZ_JAUJFI010000066.1"/>
</dbReference>
<dbReference type="EMBL" id="JAUJFI010000066">
    <property type="protein sequence ID" value="MDQ2103968.1"/>
    <property type="molecule type" value="Genomic_DNA"/>
</dbReference>
<dbReference type="Proteomes" id="UP001227317">
    <property type="component" value="Unassembled WGS sequence"/>
</dbReference>
<name>A0ABU0WIB9_9PROT</name>
<sequence length="86" mass="9260">MTPTHPGSALQNAFLPPDATLVAAGTGAGRWTASAVPGRTWFDLSRSVPELDRWRGSTGPRHIDFLQFDREEAGGQLAALYARRPG</sequence>
<gene>
    <name evidence="1" type="ORF">QSG27_14805</name>
</gene>
<evidence type="ECO:0008006" key="3">
    <source>
        <dbReference type="Google" id="ProtNLM"/>
    </source>
</evidence>
<comment type="caution">
    <text evidence="1">The sequence shown here is derived from an EMBL/GenBank/DDBJ whole genome shotgun (WGS) entry which is preliminary data.</text>
</comment>
<reference evidence="1 2" key="1">
    <citation type="submission" date="2023-06" db="EMBL/GenBank/DDBJ databases">
        <title>Azospirillum isscasensis sp.nov, a bacterium isolated from rhizosphere soil of rice.</title>
        <authorList>
            <person name="Wang H."/>
        </authorList>
    </citation>
    <scope>NUCLEOTIDE SEQUENCE [LARGE SCALE GENOMIC DNA]</scope>
    <source>
        <strain evidence="1 2">C340-1</strain>
    </source>
</reference>